<keyword evidence="1" id="KW-1133">Transmembrane helix</keyword>
<dbReference type="EMBL" id="CP001687">
    <property type="protein sequence ID" value="ACV12025.1"/>
    <property type="molecule type" value="Genomic_DNA"/>
</dbReference>
<sequence length="127" mass="13340">MGKHQTPSERAASTDYRIESVEYVVEWLSLRTLSVALWTAVFTASILDVVTTTIGLRQGLSEGNALARALLETLGVVGLVGLKLAALTVLAATWYLVDEQQGYAALAGFGGVTGVVVVCNVAMIATV</sequence>
<evidence type="ECO:0000313" key="3">
    <source>
        <dbReference type="EMBL" id="ACV12025.1"/>
    </source>
</evidence>
<dbReference type="AlphaFoldDB" id="C7NSD8"/>
<dbReference type="Pfam" id="PF18902">
    <property type="entry name" value="DUF5658"/>
    <property type="match status" value="1"/>
</dbReference>
<dbReference type="Proteomes" id="UP000002071">
    <property type="component" value="Chromosome"/>
</dbReference>
<dbReference type="InterPro" id="IPR043717">
    <property type="entry name" value="DUF5658"/>
</dbReference>
<feature type="domain" description="DUF5658" evidence="2">
    <location>
        <begin position="40"/>
        <end position="123"/>
    </location>
</feature>
<dbReference type="KEGG" id="hut:Huta_1855"/>
<evidence type="ECO:0000313" key="4">
    <source>
        <dbReference type="Proteomes" id="UP000002071"/>
    </source>
</evidence>
<keyword evidence="1" id="KW-0472">Membrane</keyword>
<feature type="transmembrane region" description="Helical" evidence="1">
    <location>
        <begin position="35"/>
        <end position="57"/>
    </location>
</feature>
<keyword evidence="1" id="KW-0812">Transmembrane</keyword>
<protein>
    <recommendedName>
        <fullName evidence="2">DUF5658 domain-containing protein</fullName>
    </recommendedName>
</protein>
<dbReference type="HOGENOM" id="CLU_1965512_0_0_2"/>
<accession>C7NSD8</accession>
<evidence type="ECO:0000259" key="2">
    <source>
        <dbReference type="Pfam" id="PF18902"/>
    </source>
</evidence>
<dbReference type="GeneID" id="8384146"/>
<organism evidence="3 4">
    <name type="scientific">Halorhabdus utahensis (strain DSM 12940 / JCM 11049 / AX-2)</name>
    <dbReference type="NCBI Taxonomy" id="519442"/>
    <lineage>
        <taxon>Archaea</taxon>
        <taxon>Methanobacteriati</taxon>
        <taxon>Methanobacteriota</taxon>
        <taxon>Stenosarchaea group</taxon>
        <taxon>Halobacteria</taxon>
        <taxon>Halobacteriales</taxon>
        <taxon>Haloarculaceae</taxon>
        <taxon>Halorhabdus</taxon>
    </lineage>
</organism>
<dbReference type="eggNOG" id="arCOG08153">
    <property type="taxonomic scope" value="Archaea"/>
</dbReference>
<feature type="transmembrane region" description="Helical" evidence="1">
    <location>
        <begin position="103"/>
        <end position="125"/>
    </location>
</feature>
<dbReference type="STRING" id="519442.Huta_1855"/>
<name>C7NSD8_HALUD</name>
<dbReference type="RefSeq" id="WP_015789597.1">
    <property type="nucleotide sequence ID" value="NC_013158.1"/>
</dbReference>
<proteinExistence type="predicted"/>
<reference evidence="3 4" key="1">
    <citation type="journal article" date="2009" name="Stand. Genomic Sci.">
        <title>Complete genome sequence of Halorhabdus utahensis type strain (AX-2).</title>
        <authorList>
            <person name="Anderson I."/>
            <person name="Tindall B.J."/>
            <person name="Pomrenke H."/>
            <person name="Goker M."/>
            <person name="Lapidus A."/>
            <person name="Nolan M."/>
            <person name="Copeland A."/>
            <person name="Glavina Del Rio T."/>
            <person name="Chen F."/>
            <person name="Tice H."/>
            <person name="Cheng J.F."/>
            <person name="Lucas S."/>
            <person name="Chertkov O."/>
            <person name="Bruce D."/>
            <person name="Brettin T."/>
            <person name="Detter J.C."/>
            <person name="Han C."/>
            <person name="Goodwin L."/>
            <person name="Land M."/>
            <person name="Hauser L."/>
            <person name="Chang Y.J."/>
            <person name="Jeffries C.D."/>
            <person name="Pitluck S."/>
            <person name="Pati A."/>
            <person name="Mavromatis K."/>
            <person name="Ivanova N."/>
            <person name="Ovchinnikova G."/>
            <person name="Chen A."/>
            <person name="Palaniappan K."/>
            <person name="Chain P."/>
            <person name="Rohde M."/>
            <person name="Bristow J."/>
            <person name="Eisen J.A."/>
            <person name="Markowitz V."/>
            <person name="Hugenholtz P."/>
            <person name="Kyrpides N.C."/>
            <person name="Klenk H.P."/>
        </authorList>
    </citation>
    <scope>NUCLEOTIDE SEQUENCE [LARGE SCALE GENOMIC DNA]</scope>
    <source>
        <strain evidence="4">DSM 12940 / JCM 11049 / AX-2</strain>
    </source>
</reference>
<gene>
    <name evidence="3" type="ordered locus">Huta_1855</name>
</gene>
<keyword evidence="4" id="KW-1185">Reference proteome</keyword>
<feature type="transmembrane region" description="Helical" evidence="1">
    <location>
        <begin position="69"/>
        <end position="97"/>
    </location>
</feature>
<evidence type="ECO:0000256" key="1">
    <source>
        <dbReference type="SAM" id="Phobius"/>
    </source>
</evidence>
<dbReference type="OrthoDB" id="385743at2157"/>